<proteinExistence type="predicted"/>
<keyword evidence="12" id="KW-1185">Reference proteome</keyword>
<reference evidence="11 12" key="1">
    <citation type="submission" date="2019-04" db="EMBL/GenBank/DDBJ databases">
        <title>Saccharibacteria TM7 genomes.</title>
        <authorList>
            <person name="Bor B."/>
            <person name="He X."/>
            <person name="Chen T."/>
            <person name="Dewhirst F.E."/>
        </authorList>
    </citation>
    <scope>NUCLEOTIDE SEQUENCE [LARGE SCALE GENOMIC DNA]</scope>
    <source>
        <strain evidence="11 12">BB001</strain>
    </source>
</reference>
<evidence type="ECO:0000256" key="2">
    <source>
        <dbReference type="ARBA" id="ARBA00022692"/>
    </source>
</evidence>
<dbReference type="Proteomes" id="UP000310639">
    <property type="component" value="Chromosome"/>
</dbReference>
<dbReference type="Gene3D" id="3.10.580.10">
    <property type="entry name" value="CBS-domain"/>
    <property type="match status" value="1"/>
</dbReference>
<dbReference type="OrthoDB" id="5470682at2"/>
<keyword evidence="4 7" id="KW-1133">Transmembrane helix</keyword>
<evidence type="ECO:0000256" key="5">
    <source>
        <dbReference type="ARBA" id="ARBA00023136"/>
    </source>
</evidence>
<dbReference type="CDD" id="cd04590">
    <property type="entry name" value="CBS_pair_CorC_HlyC_assoc"/>
    <property type="match status" value="1"/>
</dbReference>
<feature type="domain" description="CNNM transmembrane" evidence="10">
    <location>
        <begin position="1"/>
        <end position="176"/>
    </location>
</feature>
<dbReference type="PROSITE" id="PS51371">
    <property type="entry name" value="CBS"/>
    <property type="match status" value="1"/>
</dbReference>
<dbReference type="KEGG" id="nft:FBF37_00955"/>
<dbReference type="SMART" id="SM00116">
    <property type="entry name" value="CBS"/>
    <property type="match status" value="2"/>
</dbReference>
<dbReference type="InterPro" id="IPR002550">
    <property type="entry name" value="CNNM"/>
</dbReference>
<name>A0A4P9A2P8_9BACT</name>
<evidence type="ECO:0000256" key="3">
    <source>
        <dbReference type="ARBA" id="ARBA00022737"/>
    </source>
</evidence>
<evidence type="ECO:0000256" key="4">
    <source>
        <dbReference type="ARBA" id="ARBA00022989"/>
    </source>
</evidence>
<dbReference type="EMBL" id="CP040004">
    <property type="protein sequence ID" value="QCT42042.1"/>
    <property type="molecule type" value="Genomic_DNA"/>
</dbReference>
<evidence type="ECO:0000256" key="1">
    <source>
        <dbReference type="ARBA" id="ARBA00004141"/>
    </source>
</evidence>
<sequence length="317" mass="35775">MPDVLLLALAAVLLVLSGSFSGLNIGLMMARPDDLRRKARQGDVIAARVYRYRKDGYYLIFCILLGNVGVNTAMSILLGNMTNGVIGGLIATLLITMFGEILPQAIFTQRGYQITRYFFWLLDVIYVLFWPLAHPMSKLLNRWVGKEAPQLYSHQELEQIIHEHAERSDSPVDYDESRIAAGALQFSKKTAGDLVTPMSEVFTVGLDDELDATLLAQIKHAGHSRIPVCDDGRLAGILYVKDVVGRELPLPISQLYRDKIHDIDARSRLDTVLSRFIQTRNHLFVVMDDEKELGIITLEDVIEEILDQEIEDEYDEK</sequence>
<evidence type="ECO:0000256" key="7">
    <source>
        <dbReference type="PROSITE-ProRule" id="PRU01193"/>
    </source>
</evidence>
<keyword evidence="5 7" id="KW-0472">Membrane</keyword>
<evidence type="ECO:0000256" key="6">
    <source>
        <dbReference type="PROSITE-ProRule" id="PRU00703"/>
    </source>
</evidence>
<dbReference type="SUPFAM" id="SSF54631">
    <property type="entry name" value="CBS-domain pair"/>
    <property type="match status" value="1"/>
</dbReference>
<dbReference type="InterPro" id="IPR000644">
    <property type="entry name" value="CBS_dom"/>
</dbReference>
<dbReference type="Pfam" id="PF00571">
    <property type="entry name" value="CBS"/>
    <property type="match status" value="2"/>
</dbReference>
<keyword evidence="3" id="KW-0677">Repeat</keyword>
<feature type="transmembrane region" description="Helical" evidence="8">
    <location>
        <begin position="6"/>
        <end position="30"/>
    </location>
</feature>
<dbReference type="Pfam" id="PF01595">
    <property type="entry name" value="CNNM"/>
    <property type="match status" value="1"/>
</dbReference>
<keyword evidence="6" id="KW-0129">CBS domain</keyword>
<feature type="transmembrane region" description="Helical" evidence="8">
    <location>
        <begin position="57"/>
        <end position="78"/>
    </location>
</feature>
<evidence type="ECO:0000259" key="9">
    <source>
        <dbReference type="PROSITE" id="PS51371"/>
    </source>
</evidence>
<dbReference type="InterPro" id="IPR044751">
    <property type="entry name" value="Ion_transp-like_CBS"/>
</dbReference>
<gene>
    <name evidence="11" type="ORF">FBF37_00955</name>
</gene>
<dbReference type="GO" id="GO:0010960">
    <property type="term" value="P:magnesium ion homeostasis"/>
    <property type="evidence" value="ECO:0007669"/>
    <property type="project" value="InterPro"/>
</dbReference>
<evidence type="ECO:0000259" key="10">
    <source>
        <dbReference type="PROSITE" id="PS51846"/>
    </source>
</evidence>
<dbReference type="PANTHER" id="PTHR12064:SF94">
    <property type="entry name" value="UNEXTENDED PROTEIN"/>
    <property type="match status" value="1"/>
</dbReference>
<dbReference type="PANTHER" id="PTHR12064">
    <property type="entry name" value="METAL TRANSPORTER CNNM"/>
    <property type="match status" value="1"/>
</dbReference>
<accession>A0A4P9A2P8</accession>
<protein>
    <submittedName>
        <fullName evidence="11">DUF21 domain-containing protein</fullName>
    </submittedName>
</protein>
<organism evidence="11 12">
    <name type="scientific">Candidatus Nanosynbacter featherlites</name>
    <dbReference type="NCBI Taxonomy" id="2572088"/>
    <lineage>
        <taxon>Bacteria</taxon>
        <taxon>Candidatus Saccharimonadota</taxon>
        <taxon>Candidatus Saccharimonadia</taxon>
        <taxon>Candidatus Nanosynbacterales</taxon>
        <taxon>Candidatus Nanosynbacteraceae</taxon>
        <taxon>Candidatus Nanosynbacter</taxon>
    </lineage>
</organism>
<comment type="subcellular location">
    <subcellularLocation>
        <location evidence="1">Membrane</location>
        <topology evidence="1">Multi-pass membrane protein</topology>
    </subcellularLocation>
</comment>
<feature type="domain" description="CBS" evidence="9">
    <location>
        <begin position="195"/>
        <end position="255"/>
    </location>
</feature>
<dbReference type="RefSeq" id="WP_138078608.1">
    <property type="nucleotide sequence ID" value="NZ_CP040004.1"/>
</dbReference>
<feature type="transmembrane region" description="Helical" evidence="8">
    <location>
        <begin position="114"/>
        <end position="133"/>
    </location>
</feature>
<dbReference type="PROSITE" id="PS51846">
    <property type="entry name" value="CNNM"/>
    <property type="match status" value="1"/>
</dbReference>
<keyword evidence="2 7" id="KW-0812">Transmembrane</keyword>
<evidence type="ECO:0000256" key="8">
    <source>
        <dbReference type="SAM" id="Phobius"/>
    </source>
</evidence>
<dbReference type="GO" id="GO:0016020">
    <property type="term" value="C:membrane"/>
    <property type="evidence" value="ECO:0007669"/>
    <property type="project" value="UniProtKB-SubCell"/>
</dbReference>
<evidence type="ECO:0000313" key="11">
    <source>
        <dbReference type="EMBL" id="QCT42042.1"/>
    </source>
</evidence>
<dbReference type="AlphaFoldDB" id="A0A4P9A2P8"/>
<dbReference type="InterPro" id="IPR046342">
    <property type="entry name" value="CBS_dom_sf"/>
</dbReference>
<dbReference type="InterPro" id="IPR045095">
    <property type="entry name" value="ACDP"/>
</dbReference>
<evidence type="ECO:0000313" key="12">
    <source>
        <dbReference type="Proteomes" id="UP000310639"/>
    </source>
</evidence>
<feature type="transmembrane region" description="Helical" evidence="8">
    <location>
        <begin position="84"/>
        <end position="102"/>
    </location>
</feature>